<dbReference type="OrthoDB" id="1929952at2"/>
<evidence type="ECO:0000313" key="2">
    <source>
        <dbReference type="Proteomes" id="UP000184604"/>
    </source>
</evidence>
<name>A0A1L5F8X2_CLOKL</name>
<sequence>MDFISSEEFLKQSEKVQKVLKDWWKPEYGDLYIFDYQGFNEINLAIKVTDQPSKNCYILPLGNDYAWEDKELCMPLFTEGQLRKFIEEKTDTKVQIYYDGDYGYTLDIGYKDSFKEEHWGMYEKLGNDLLQAYWKVAVIIAKEG</sequence>
<dbReference type="EMBL" id="CP018335">
    <property type="protein sequence ID" value="APM39432.1"/>
    <property type="molecule type" value="Genomic_DNA"/>
</dbReference>
<dbReference type="AlphaFoldDB" id="A0A1L5F8X2"/>
<reference evidence="1 2" key="1">
    <citation type="submission" date="2016-12" db="EMBL/GenBank/DDBJ databases">
        <title>Complete genome sequence of Clostridium kluyveri JZZ isolated from the pit mud of a Chinese flavor liquor-making factory.</title>
        <authorList>
            <person name="Wang Y."/>
        </authorList>
    </citation>
    <scope>NUCLEOTIDE SEQUENCE [LARGE SCALE GENOMIC DNA]</scope>
    <source>
        <strain evidence="1 2">JZZ</strain>
    </source>
</reference>
<evidence type="ECO:0000313" key="1">
    <source>
        <dbReference type="EMBL" id="APM39432.1"/>
    </source>
</evidence>
<gene>
    <name evidence="1" type="ORF">BS101_12100</name>
</gene>
<organism evidence="1 2">
    <name type="scientific">Clostridium kluyveri</name>
    <dbReference type="NCBI Taxonomy" id="1534"/>
    <lineage>
        <taxon>Bacteria</taxon>
        <taxon>Bacillati</taxon>
        <taxon>Bacillota</taxon>
        <taxon>Clostridia</taxon>
        <taxon>Eubacteriales</taxon>
        <taxon>Clostridiaceae</taxon>
        <taxon>Clostridium</taxon>
    </lineage>
</organism>
<protein>
    <submittedName>
        <fullName evidence="1">Uncharacterized protein</fullName>
    </submittedName>
</protein>
<dbReference type="RefSeq" id="WP_073539056.1">
    <property type="nucleotide sequence ID" value="NZ_CP018335.1"/>
</dbReference>
<dbReference type="Proteomes" id="UP000184604">
    <property type="component" value="Chromosome"/>
</dbReference>
<proteinExistence type="predicted"/>
<accession>A0A1L5F8X2</accession>